<reference evidence="3" key="1">
    <citation type="journal article" date="2019" name="Int. J. Syst. Evol. Microbiol.">
        <title>The Global Catalogue of Microorganisms (GCM) 10K type strain sequencing project: providing services to taxonomists for standard genome sequencing and annotation.</title>
        <authorList>
            <consortium name="The Broad Institute Genomics Platform"/>
            <consortium name="The Broad Institute Genome Sequencing Center for Infectious Disease"/>
            <person name="Wu L."/>
            <person name="Ma J."/>
        </authorList>
    </citation>
    <scope>NUCLEOTIDE SEQUENCE [LARGE SCALE GENOMIC DNA]</scope>
    <source>
        <strain evidence="3">JCM 18306</strain>
    </source>
</reference>
<evidence type="ECO:0008006" key="4">
    <source>
        <dbReference type="Google" id="ProtNLM"/>
    </source>
</evidence>
<protein>
    <recommendedName>
        <fullName evidence="4">HNH endonuclease</fullName>
    </recommendedName>
</protein>
<evidence type="ECO:0000313" key="2">
    <source>
        <dbReference type="EMBL" id="GAA5206146.1"/>
    </source>
</evidence>
<keyword evidence="3" id="KW-1185">Reference proteome</keyword>
<accession>A0ABP9T0T6</accession>
<sequence length="136" mass="15023">MFVEEPDVSARKRDRGNLTPGDPEVKEINRLCHMHVRAVSRRRDTRDNPRGTRAHARHRPQCPPKRPGDQQPLKRLVNDRRPRLRRSVADARHTPDGALSHGLGPAGAATGTGTRASIAGRSALIDGLLPALSRRC</sequence>
<comment type="caution">
    <text evidence="2">The sequence shown here is derived from an EMBL/GenBank/DDBJ whole genome shotgun (WGS) entry which is preliminary data.</text>
</comment>
<feature type="compositionally biased region" description="Low complexity" evidence="1">
    <location>
        <begin position="102"/>
        <end position="114"/>
    </location>
</feature>
<organism evidence="2 3">
    <name type="scientific">Streptomyces thinghirensis</name>
    <dbReference type="NCBI Taxonomy" id="551547"/>
    <lineage>
        <taxon>Bacteria</taxon>
        <taxon>Bacillati</taxon>
        <taxon>Actinomycetota</taxon>
        <taxon>Actinomycetes</taxon>
        <taxon>Kitasatosporales</taxon>
        <taxon>Streptomycetaceae</taxon>
        <taxon>Streptomyces</taxon>
    </lineage>
</organism>
<feature type="region of interest" description="Disordered" evidence="1">
    <location>
        <begin position="1"/>
        <end position="114"/>
    </location>
</feature>
<dbReference type="EMBL" id="BAABJR010000004">
    <property type="protein sequence ID" value="GAA5206146.1"/>
    <property type="molecule type" value="Genomic_DNA"/>
</dbReference>
<name>A0ABP9T0T6_9ACTN</name>
<evidence type="ECO:0000256" key="1">
    <source>
        <dbReference type="SAM" id="MobiDB-lite"/>
    </source>
</evidence>
<feature type="compositionally biased region" description="Basic and acidic residues" evidence="1">
    <location>
        <begin position="41"/>
        <end position="50"/>
    </location>
</feature>
<dbReference type="Proteomes" id="UP001499878">
    <property type="component" value="Unassembled WGS sequence"/>
</dbReference>
<gene>
    <name evidence="2" type="ORF">GCM10023323_16310</name>
</gene>
<evidence type="ECO:0000313" key="3">
    <source>
        <dbReference type="Proteomes" id="UP001499878"/>
    </source>
</evidence>
<feature type="compositionally biased region" description="Basic and acidic residues" evidence="1">
    <location>
        <begin position="76"/>
        <end position="95"/>
    </location>
</feature>
<proteinExistence type="predicted"/>